<dbReference type="Proteomes" id="UP000198972">
    <property type="component" value="Unassembled WGS sequence"/>
</dbReference>
<dbReference type="STRING" id="670482.SAMN04488542_103183"/>
<dbReference type="Gene3D" id="3.30.559.10">
    <property type="entry name" value="Chloramphenicol acetyltransferase-like domain"/>
    <property type="match status" value="1"/>
</dbReference>
<dbReference type="Pfam" id="PF00668">
    <property type="entry name" value="Condensation"/>
    <property type="match status" value="1"/>
</dbReference>
<evidence type="ECO:0000259" key="1">
    <source>
        <dbReference type="Pfam" id="PF00668"/>
    </source>
</evidence>
<evidence type="ECO:0000313" key="3">
    <source>
        <dbReference type="Proteomes" id="UP000198972"/>
    </source>
</evidence>
<dbReference type="PANTHER" id="PTHR28037:SF1">
    <property type="entry name" value="ALCOHOL O-ACETYLTRANSFERASE 1-RELATED"/>
    <property type="match status" value="1"/>
</dbReference>
<gene>
    <name evidence="2" type="ORF">SAMN04488542_103183</name>
</gene>
<dbReference type="GO" id="GO:0008610">
    <property type="term" value="P:lipid biosynthetic process"/>
    <property type="evidence" value="ECO:0007669"/>
    <property type="project" value="UniProtKB-ARBA"/>
</dbReference>
<feature type="domain" description="Condensation" evidence="1">
    <location>
        <begin position="18"/>
        <end position="141"/>
    </location>
</feature>
<dbReference type="InterPro" id="IPR052058">
    <property type="entry name" value="Alcohol_O-acetyltransferase"/>
</dbReference>
<accession>A0A1G7GTA3</accession>
<dbReference type="AlphaFoldDB" id="A0A1G7GTA3"/>
<dbReference type="PANTHER" id="PTHR28037">
    <property type="entry name" value="ALCOHOL O-ACETYLTRANSFERASE 1-RELATED"/>
    <property type="match status" value="1"/>
</dbReference>
<dbReference type="InterPro" id="IPR001242">
    <property type="entry name" value="Condensation_dom"/>
</dbReference>
<sequence>MDVKISKERTHLFSPNINIGVMVQITGDVELNLLESAISRAVSNNEILKCKIRIADDGDAYYSVQAKPCYSFSVTNLEWQEIIKQQERIPFQLKQGELIRFFAIPQDNFVRLVIVAHHLAGDGLSISYLLEDIMNALAGNPLTYKPLQLWSTENKDEYGKLNPFLRIMMSRLNKKWNKSGKVFSFEDYEWMFHTYWTEREAAIFTQNIRKGDLTKLQELSKANSVTLNTTISTAFIKAAKEKSDVGMAVSIRPEGYSGMGNYASGISIQYTYDHAKNFWENAQVVHSLIYDKLNNNAKKYFLLQFMSGLAPTLIDAAYFAAFDGYSNKAAKTMQKMFGYNGNPKAISLTNLTKLNIPAQYGKYALSDFTMVPPLVPNGKRVIGIATLEETLTISMRVEKNTITPSEKVFFENAIQELMPYQS</sequence>
<dbReference type="OrthoDB" id="1839607at2"/>
<dbReference type="SUPFAM" id="SSF52777">
    <property type="entry name" value="CoA-dependent acyltransferases"/>
    <property type="match status" value="2"/>
</dbReference>
<evidence type="ECO:0000313" key="2">
    <source>
        <dbReference type="EMBL" id="SDE91199.1"/>
    </source>
</evidence>
<dbReference type="InterPro" id="IPR023213">
    <property type="entry name" value="CAT-like_dom_sf"/>
</dbReference>
<name>A0A1G7GTA3_9BACL</name>
<dbReference type="EMBL" id="FNBG01000003">
    <property type="protein sequence ID" value="SDE91199.1"/>
    <property type="molecule type" value="Genomic_DNA"/>
</dbReference>
<protein>
    <submittedName>
        <fullName evidence="2">Uncharacterized protein, contains a NRPS condensation (Elongation) domain</fullName>
    </submittedName>
</protein>
<proteinExistence type="predicted"/>
<organism evidence="2 3">
    <name type="scientific">Fontibacillus panacisegetis</name>
    <dbReference type="NCBI Taxonomy" id="670482"/>
    <lineage>
        <taxon>Bacteria</taxon>
        <taxon>Bacillati</taxon>
        <taxon>Bacillota</taxon>
        <taxon>Bacilli</taxon>
        <taxon>Bacillales</taxon>
        <taxon>Paenibacillaceae</taxon>
        <taxon>Fontibacillus</taxon>
    </lineage>
</organism>
<dbReference type="RefSeq" id="WP_091227185.1">
    <property type="nucleotide sequence ID" value="NZ_FNBG01000003.1"/>
</dbReference>
<dbReference type="GO" id="GO:0003824">
    <property type="term" value="F:catalytic activity"/>
    <property type="evidence" value="ECO:0007669"/>
    <property type="project" value="InterPro"/>
</dbReference>
<reference evidence="2 3" key="1">
    <citation type="submission" date="2016-10" db="EMBL/GenBank/DDBJ databases">
        <authorList>
            <person name="de Groot N.N."/>
        </authorList>
    </citation>
    <scope>NUCLEOTIDE SEQUENCE [LARGE SCALE GENOMIC DNA]</scope>
    <source>
        <strain evidence="2 3">DSM 28129</strain>
    </source>
</reference>
<keyword evidence="3" id="KW-1185">Reference proteome</keyword>